<organism evidence="2 3">
    <name type="scientific">Mesorhizobium muleiense</name>
    <dbReference type="NCBI Taxonomy" id="1004279"/>
    <lineage>
        <taxon>Bacteria</taxon>
        <taxon>Pseudomonadati</taxon>
        <taxon>Pseudomonadota</taxon>
        <taxon>Alphaproteobacteria</taxon>
        <taxon>Hyphomicrobiales</taxon>
        <taxon>Phyllobacteriaceae</taxon>
        <taxon>Mesorhizobium</taxon>
    </lineage>
</organism>
<dbReference type="Proteomes" id="UP000198894">
    <property type="component" value="Unassembled WGS sequence"/>
</dbReference>
<dbReference type="RefSeq" id="WP_167366420.1">
    <property type="nucleotide sequence ID" value="NZ_FNEE01000006.1"/>
</dbReference>
<gene>
    <name evidence="2" type="ORF">SAMN05428953_1066</name>
</gene>
<proteinExistence type="predicted"/>
<accession>A0A1G8T9U4</accession>
<dbReference type="AlphaFoldDB" id="A0A1G8T9U4"/>
<feature type="region of interest" description="Disordered" evidence="1">
    <location>
        <begin position="138"/>
        <end position="171"/>
    </location>
</feature>
<protein>
    <submittedName>
        <fullName evidence="2">Uncharacterized protein</fullName>
    </submittedName>
</protein>
<keyword evidence="3" id="KW-1185">Reference proteome</keyword>
<sequence length="171" mass="18897">MEELFDDEFEFELLEELELEFEDEFEFELLDELELEFDEPLDDELELEFEELLPATMKEPSLWLDIAAGGRSVSGAPAGDSFACAVVLASAAIPATSVDLSFQCLVMVVTPCFRPDRQLRPGGVTGDRRLYSIQRKLDSISEQAGPEQAGSEQPGRRSFTSGPSDGSRPAL</sequence>
<reference evidence="3" key="1">
    <citation type="submission" date="2016-10" db="EMBL/GenBank/DDBJ databases">
        <authorList>
            <person name="Varghese N."/>
            <person name="Submissions S."/>
        </authorList>
    </citation>
    <scope>NUCLEOTIDE SEQUENCE [LARGE SCALE GENOMIC DNA]</scope>
    <source>
        <strain evidence="3">CGMCC 1.11022</strain>
    </source>
</reference>
<name>A0A1G8T9U4_9HYPH</name>
<dbReference type="EMBL" id="FNEE01000006">
    <property type="protein sequence ID" value="SDJ38174.1"/>
    <property type="molecule type" value="Genomic_DNA"/>
</dbReference>
<evidence type="ECO:0000313" key="2">
    <source>
        <dbReference type="EMBL" id="SDJ38174.1"/>
    </source>
</evidence>
<evidence type="ECO:0000256" key="1">
    <source>
        <dbReference type="SAM" id="MobiDB-lite"/>
    </source>
</evidence>
<evidence type="ECO:0000313" key="3">
    <source>
        <dbReference type="Proteomes" id="UP000198894"/>
    </source>
</evidence>